<evidence type="ECO:0000313" key="3">
    <source>
        <dbReference type="Proteomes" id="UP000230184"/>
    </source>
</evidence>
<reference evidence="3" key="1">
    <citation type="submission" date="2017-09" db="EMBL/GenBank/DDBJ databases">
        <title>Depth-based differentiation of microbial function through sediment-hosted aquifers and enrichment of novel symbionts in the deep terrestrial subsurface.</title>
        <authorList>
            <person name="Probst A.J."/>
            <person name="Ladd B."/>
            <person name="Jarett J.K."/>
            <person name="Geller-Mcgrath D.E."/>
            <person name="Sieber C.M.K."/>
            <person name="Emerson J.B."/>
            <person name="Anantharaman K."/>
            <person name="Thomas B.C."/>
            <person name="Malmstrom R."/>
            <person name="Stieglmeier M."/>
            <person name="Klingl A."/>
            <person name="Woyke T."/>
            <person name="Ryan C.M."/>
            <person name="Banfield J.F."/>
        </authorList>
    </citation>
    <scope>NUCLEOTIDE SEQUENCE [LARGE SCALE GENOMIC DNA]</scope>
</reference>
<dbReference type="PROSITE" id="PS00409">
    <property type="entry name" value="PROKAR_NTER_METHYL"/>
    <property type="match status" value="1"/>
</dbReference>
<accession>A0A2M6YTR4</accession>
<evidence type="ECO:0000256" key="1">
    <source>
        <dbReference type="SAM" id="Phobius"/>
    </source>
</evidence>
<gene>
    <name evidence="2" type="ORF">COT02_03630</name>
</gene>
<evidence type="ECO:0008006" key="4">
    <source>
        <dbReference type="Google" id="ProtNLM"/>
    </source>
</evidence>
<proteinExistence type="predicted"/>
<dbReference type="Pfam" id="PF07963">
    <property type="entry name" value="N_methyl"/>
    <property type="match status" value="1"/>
</dbReference>
<keyword evidence="1" id="KW-0812">Transmembrane</keyword>
<comment type="caution">
    <text evidence="2">The sequence shown here is derived from an EMBL/GenBank/DDBJ whole genome shotgun (WGS) entry which is preliminary data.</text>
</comment>
<organism evidence="2 3">
    <name type="scientific">Candidatus Roizmanbacteria bacterium CG07_land_8_20_14_0_80_34_15</name>
    <dbReference type="NCBI Taxonomy" id="1974849"/>
    <lineage>
        <taxon>Bacteria</taxon>
        <taxon>Candidatus Roizmaniibacteriota</taxon>
    </lineage>
</organism>
<sequence>MKKFTGFTLIEVLVFVTVLSLFFISAVTITTFSLRNLKIQEHKIIATRYAEESSEWVKQEKEDDWQVFASHNGTNYCLNSLSWTNGLCSTYSLGTPGFFKRDLILSISGNPTDKITTVLTVSWLENGVNQNVILKSVYNLWE</sequence>
<feature type="transmembrane region" description="Helical" evidence="1">
    <location>
        <begin position="12"/>
        <end position="34"/>
    </location>
</feature>
<name>A0A2M6YTR4_9BACT</name>
<keyword evidence="1" id="KW-1133">Transmembrane helix</keyword>
<keyword evidence="1" id="KW-0472">Membrane</keyword>
<dbReference type="EMBL" id="PEWY01000104">
    <property type="protein sequence ID" value="PIU36904.1"/>
    <property type="molecule type" value="Genomic_DNA"/>
</dbReference>
<evidence type="ECO:0000313" key="2">
    <source>
        <dbReference type="EMBL" id="PIU36904.1"/>
    </source>
</evidence>
<protein>
    <recommendedName>
        <fullName evidence="4">Type II secretion system protein</fullName>
    </recommendedName>
</protein>
<dbReference type="Proteomes" id="UP000230184">
    <property type="component" value="Unassembled WGS sequence"/>
</dbReference>
<dbReference type="AlphaFoldDB" id="A0A2M6YTR4"/>
<dbReference type="InterPro" id="IPR012902">
    <property type="entry name" value="N_methyl_site"/>
</dbReference>